<reference evidence="12 13" key="1">
    <citation type="submission" date="2019-01" db="EMBL/GenBank/DDBJ databases">
        <title>Sequencing of cultivated peanut Arachis hypogaea provides insights into genome evolution and oil improvement.</title>
        <authorList>
            <person name="Chen X."/>
        </authorList>
    </citation>
    <scope>NUCLEOTIDE SEQUENCE [LARGE SCALE GENOMIC DNA]</scope>
    <source>
        <strain evidence="13">cv. Fuhuasheng</strain>
        <tissue evidence="12">Leaves</tissue>
    </source>
</reference>
<keyword evidence="9" id="KW-1133">Transmembrane helix</keyword>
<keyword evidence="6" id="KW-0325">Glycoprotein</keyword>
<dbReference type="Gramene" id="arahy.Tifrunner.gnm2.ann2.Ah14g069500.1">
    <property type="protein sequence ID" value="arahy.Tifrunner.gnm2.ann2.Ah14g069500.1-CDS"/>
    <property type="gene ID" value="arahy.Tifrunner.gnm2.ann2.Ah14g069500"/>
</dbReference>
<accession>A0A444ZD38</accession>
<dbReference type="Pfam" id="PF02298">
    <property type="entry name" value="Cu_bind_like"/>
    <property type="match status" value="1"/>
</dbReference>
<evidence type="ECO:0000256" key="10">
    <source>
        <dbReference type="SAM" id="SignalP"/>
    </source>
</evidence>
<dbReference type="FunFam" id="2.60.40.420:FF:000034">
    <property type="entry name" value="Cupredoxin superfamily protein"/>
    <property type="match status" value="1"/>
</dbReference>
<keyword evidence="2" id="KW-0536">Nodulation</keyword>
<gene>
    <name evidence="12" type="ORF">Ahy_B04g069548</name>
</gene>
<keyword evidence="3 10" id="KW-0732">Signal</keyword>
<dbReference type="SMR" id="A0A444ZD38"/>
<evidence type="ECO:0000256" key="8">
    <source>
        <dbReference type="ARBA" id="ARBA00037626"/>
    </source>
</evidence>
<dbReference type="Gene3D" id="2.60.40.420">
    <property type="entry name" value="Cupredoxins - blue copper proteins"/>
    <property type="match status" value="1"/>
</dbReference>
<name>A0A444ZD38_ARAHY</name>
<evidence type="ECO:0000256" key="2">
    <source>
        <dbReference type="ARBA" id="ARBA00022458"/>
    </source>
</evidence>
<feature type="transmembrane region" description="Helical" evidence="9">
    <location>
        <begin position="159"/>
        <end position="180"/>
    </location>
</feature>
<comment type="subcellular location">
    <subcellularLocation>
        <location evidence="1">Endomembrane system</location>
    </subcellularLocation>
</comment>
<dbReference type="OrthoDB" id="1896188at2759"/>
<dbReference type="SUPFAM" id="SSF49503">
    <property type="entry name" value="Cupredoxins"/>
    <property type="match status" value="1"/>
</dbReference>
<comment type="caution">
    <text evidence="12">The sequence shown here is derived from an EMBL/GenBank/DDBJ whole genome shotgun (WGS) entry which is preliminary data.</text>
</comment>
<evidence type="ECO:0000256" key="7">
    <source>
        <dbReference type="ARBA" id="ARBA00035011"/>
    </source>
</evidence>
<evidence type="ECO:0000256" key="1">
    <source>
        <dbReference type="ARBA" id="ARBA00004308"/>
    </source>
</evidence>
<evidence type="ECO:0000256" key="5">
    <source>
        <dbReference type="ARBA" id="ARBA00023157"/>
    </source>
</evidence>
<evidence type="ECO:0000256" key="9">
    <source>
        <dbReference type="SAM" id="Phobius"/>
    </source>
</evidence>
<protein>
    <recommendedName>
        <fullName evidence="11">Phytocyanin domain-containing protein</fullName>
    </recommendedName>
</protein>
<dbReference type="InterPro" id="IPR003245">
    <property type="entry name" value="Phytocyanin_dom"/>
</dbReference>
<dbReference type="GO" id="GO:0005886">
    <property type="term" value="C:plasma membrane"/>
    <property type="evidence" value="ECO:0007669"/>
    <property type="project" value="TreeGrafter"/>
</dbReference>
<organism evidence="12 13">
    <name type="scientific">Arachis hypogaea</name>
    <name type="common">Peanut</name>
    <dbReference type="NCBI Taxonomy" id="3818"/>
    <lineage>
        <taxon>Eukaryota</taxon>
        <taxon>Viridiplantae</taxon>
        <taxon>Streptophyta</taxon>
        <taxon>Embryophyta</taxon>
        <taxon>Tracheophyta</taxon>
        <taxon>Spermatophyta</taxon>
        <taxon>Magnoliopsida</taxon>
        <taxon>eudicotyledons</taxon>
        <taxon>Gunneridae</taxon>
        <taxon>Pentapetalae</taxon>
        <taxon>rosids</taxon>
        <taxon>fabids</taxon>
        <taxon>Fabales</taxon>
        <taxon>Fabaceae</taxon>
        <taxon>Papilionoideae</taxon>
        <taxon>50 kb inversion clade</taxon>
        <taxon>dalbergioids sensu lato</taxon>
        <taxon>Dalbergieae</taxon>
        <taxon>Pterocarpus clade</taxon>
        <taxon>Arachis</taxon>
    </lineage>
</organism>
<comment type="similarity">
    <text evidence="7">Belongs to the early nodulin-like (ENODL) family.</text>
</comment>
<dbReference type="GO" id="GO:0009055">
    <property type="term" value="F:electron transfer activity"/>
    <property type="evidence" value="ECO:0007669"/>
    <property type="project" value="InterPro"/>
</dbReference>
<feature type="chain" id="PRO_5019302129" description="Phytocyanin domain-containing protein" evidence="10">
    <location>
        <begin position="21"/>
        <end position="181"/>
    </location>
</feature>
<proteinExistence type="inferred from homology"/>
<evidence type="ECO:0000313" key="12">
    <source>
        <dbReference type="EMBL" id="RYR12028.1"/>
    </source>
</evidence>
<dbReference type="InterPro" id="IPR039391">
    <property type="entry name" value="Phytocyanin-like"/>
</dbReference>
<keyword evidence="9" id="KW-0812">Transmembrane</keyword>
<keyword evidence="4 9" id="KW-0472">Membrane</keyword>
<dbReference type="PANTHER" id="PTHR33021">
    <property type="entry name" value="BLUE COPPER PROTEIN"/>
    <property type="match status" value="1"/>
</dbReference>
<comment type="function">
    <text evidence="8">May act as a carbohydrate transporter.</text>
</comment>
<keyword evidence="5" id="KW-1015">Disulfide bond</keyword>
<feature type="signal peptide" evidence="10">
    <location>
        <begin position="1"/>
        <end position="20"/>
    </location>
</feature>
<evidence type="ECO:0000256" key="6">
    <source>
        <dbReference type="ARBA" id="ARBA00023180"/>
    </source>
</evidence>
<dbReference type="Proteomes" id="UP000289738">
    <property type="component" value="Chromosome B04"/>
</dbReference>
<dbReference type="STRING" id="3818.A0A444ZD38"/>
<dbReference type="EMBL" id="SDMP01000014">
    <property type="protein sequence ID" value="RYR12028.1"/>
    <property type="molecule type" value="Genomic_DNA"/>
</dbReference>
<evidence type="ECO:0000313" key="13">
    <source>
        <dbReference type="Proteomes" id="UP000289738"/>
    </source>
</evidence>
<dbReference type="GO" id="GO:0012505">
    <property type="term" value="C:endomembrane system"/>
    <property type="evidence" value="ECO:0007669"/>
    <property type="project" value="UniProtKB-SubCell"/>
</dbReference>
<feature type="domain" description="Phytocyanin" evidence="11">
    <location>
        <begin position="28"/>
        <end position="128"/>
    </location>
</feature>
<sequence>MSRGMSGALLLLAFVVVATSKWRVVAELHHVVGGDRGWDPDSDLLSWSNHRVFRVGDQIWFTYSVAQGLIAEVESREEYEACDVRNPIKMYNEGLHTVPLEREGIRYFASTDPQNCKTGLKLHLHVLPKDHDHHDNASPVTKIVEAVAPSTPSSAYSLSYHYCHGTILALGLMFFVTMLLA</sequence>
<keyword evidence="13" id="KW-1185">Reference proteome</keyword>
<dbReference type="AlphaFoldDB" id="A0A444ZD38"/>
<dbReference type="InterPro" id="IPR008972">
    <property type="entry name" value="Cupredoxin"/>
</dbReference>
<evidence type="ECO:0000256" key="4">
    <source>
        <dbReference type="ARBA" id="ARBA00023136"/>
    </source>
</evidence>
<dbReference type="GO" id="GO:0009877">
    <property type="term" value="P:nodulation"/>
    <property type="evidence" value="ECO:0007669"/>
    <property type="project" value="UniProtKB-KW"/>
</dbReference>
<dbReference type="PANTHER" id="PTHR33021:SF31">
    <property type="entry name" value="OS02G0720100 PROTEIN"/>
    <property type="match status" value="1"/>
</dbReference>
<dbReference type="PROSITE" id="PS51485">
    <property type="entry name" value="PHYTOCYANIN"/>
    <property type="match status" value="1"/>
</dbReference>
<evidence type="ECO:0000256" key="3">
    <source>
        <dbReference type="ARBA" id="ARBA00022729"/>
    </source>
</evidence>
<dbReference type="CDD" id="cd04216">
    <property type="entry name" value="Phytocyanin"/>
    <property type="match status" value="1"/>
</dbReference>
<evidence type="ECO:0000259" key="11">
    <source>
        <dbReference type="PROSITE" id="PS51485"/>
    </source>
</evidence>